<accession>A0A0L0FTG2</accession>
<dbReference type="AlphaFoldDB" id="A0A0L0FTG2"/>
<evidence type="ECO:0000313" key="2">
    <source>
        <dbReference type="EMBL" id="KNC79238.1"/>
    </source>
</evidence>
<keyword evidence="3" id="KW-1185">Reference proteome</keyword>
<protein>
    <submittedName>
        <fullName evidence="2">Uncharacterized protein</fullName>
    </submittedName>
</protein>
<reference evidence="2 3" key="1">
    <citation type="submission" date="2011-02" db="EMBL/GenBank/DDBJ databases">
        <title>The Genome Sequence of Sphaeroforma arctica JP610.</title>
        <authorList>
            <consortium name="The Broad Institute Genome Sequencing Platform"/>
            <person name="Russ C."/>
            <person name="Cuomo C."/>
            <person name="Young S.K."/>
            <person name="Zeng Q."/>
            <person name="Gargeya S."/>
            <person name="Alvarado L."/>
            <person name="Berlin A."/>
            <person name="Chapman S.B."/>
            <person name="Chen Z."/>
            <person name="Freedman E."/>
            <person name="Gellesch M."/>
            <person name="Goldberg J."/>
            <person name="Griggs A."/>
            <person name="Gujja S."/>
            <person name="Heilman E."/>
            <person name="Heiman D."/>
            <person name="Howarth C."/>
            <person name="Mehta T."/>
            <person name="Neiman D."/>
            <person name="Pearson M."/>
            <person name="Roberts A."/>
            <person name="Saif S."/>
            <person name="Shea T."/>
            <person name="Shenoy N."/>
            <person name="Sisk P."/>
            <person name="Stolte C."/>
            <person name="Sykes S."/>
            <person name="White J."/>
            <person name="Yandava C."/>
            <person name="Burger G."/>
            <person name="Gray M.W."/>
            <person name="Holland P.W.H."/>
            <person name="King N."/>
            <person name="Lang F.B.F."/>
            <person name="Roger A.J."/>
            <person name="Ruiz-Trillo I."/>
            <person name="Haas B."/>
            <person name="Nusbaum C."/>
            <person name="Birren B."/>
        </authorList>
    </citation>
    <scope>NUCLEOTIDE SEQUENCE [LARGE SCALE GENOMIC DNA]</scope>
    <source>
        <strain evidence="2 3">JP610</strain>
    </source>
</reference>
<sequence length="221" mass="24820">MSGRVSSAKSGNKKTGQTHQNKLTFQHDSKSRKSNRIFKMNNSGVCPRCHEQIEWRKKFKKYKPLKTEKRCTGCGEKKITRAYHVLCKDCAHSKGVCAKCTQSGEVINKATEAEELAAEIALQQRLALLSERERRSYFRAEERGEDMSNYFKDGRSKQESDGEEEPEDDEPAKNQVLDGKNQGSDGVTQGSAGEHACKKDLQMDDVQQAIVEVEVEGTKEG</sequence>
<name>A0A0L0FTG2_9EUKA</name>
<evidence type="ECO:0000256" key="1">
    <source>
        <dbReference type="SAM" id="MobiDB-lite"/>
    </source>
</evidence>
<proteinExistence type="predicted"/>
<dbReference type="RefSeq" id="XP_014153140.1">
    <property type="nucleotide sequence ID" value="XM_014297665.1"/>
</dbReference>
<dbReference type="PANTHER" id="PTHR22876:SF5">
    <property type="entry name" value="CHROMOSOME 9 OPEN READING FRAME 85"/>
    <property type="match status" value="1"/>
</dbReference>
<feature type="compositionally biased region" description="Polar residues" evidence="1">
    <location>
        <begin position="181"/>
        <end position="191"/>
    </location>
</feature>
<feature type="compositionally biased region" description="Acidic residues" evidence="1">
    <location>
        <begin position="161"/>
        <end position="170"/>
    </location>
</feature>
<dbReference type="Proteomes" id="UP000054560">
    <property type="component" value="Unassembled WGS sequence"/>
</dbReference>
<dbReference type="eggNOG" id="KOG3241">
    <property type="taxonomic scope" value="Eukaryota"/>
</dbReference>
<gene>
    <name evidence="2" type="ORF">SARC_08362</name>
</gene>
<dbReference type="PANTHER" id="PTHR22876">
    <property type="entry name" value="ZGC:101016"/>
    <property type="match status" value="1"/>
</dbReference>
<feature type="compositionally biased region" description="Basic and acidic residues" evidence="1">
    <location>
        <begin position="148"/>
        <end position="160"/>
    </location>
</feature>
<feature type="compositionally biased region" description="Polar residues" evidence="1">
    <location>
        <begin position="1"/>
        <end position="24"/>
    </location>
</feature>
<evidence type="ECO:0000313" key="3">
    <source>
        <dbReference type="Proteomes" id="UP000054560"/>
    </source>
</evidence>
<dbReference type="InterPro" id="IPR019351">
    <property type="entry name" value="DUF2039"/>
</dbReference>
<dbReference type="OrthoDB" id="250548at2759"/>
<organism evidence="2 3">
    <name type="scientific">Sphaeroforma arctica JP610</name>
    <dbReference type="NCBI Taxonomy" id="667725"/>
    <lineage>
        <taxon>Eukaryota</taxon>
        <taxon>Ichthyosporea</taxon>
        <taxon>Ichthyophonida</taxon>
        <taxon>Sphaeroforma</taxon>
    </lineage>
</organism>
<dbReference type="Pfam" id="PF10217">
    <property type="entry name" value="DUF2039"/>
    <property type="match status" value="1"/>
</dbReference>
<dbReference type="EMBL" id="KQ242342">
    <property type="protein sequence ID" value="KNC79238.1"/>
    <property type="molecule type" value="Genomic_DNA"/>
</dbReference>
<dbReference type="GeneID" id="25908866"/>
<feature type="region of interest" description="Disordered" evidence="1">
    <location>
        <begin position="148"/>
        <end position="201"/>
    </location>
</feature>
<feature type="region of interest" description="Disordered" evidence="1">
    <location>
        <begin position="1"/>
        <end position="34"/>
    </location>
</feature>